<evidence type="ECO:0000313" key="1">
    <source>
        <dbReference type="EMBL" id="SOZ37729.1"/>
    </source>
</evidence>
<dbReference type="AlphaFoldDB" id="A0A375H741"/>
<name>A0A375H741_9BURK</name>
<dbReference type="EMBL" id="OFTC01000031">
    <property type="protein sequence ID" value="SOZ37729.1"/>
    <property type="molecule type" value="Genomic_DNA"/>
</dbReference>
<reference evidence="3 4" key="1">
    <citation type="submission" date="2018-01" db="EMBL/GenBank/DDBJ databases">
        <authorList>
            <person name="Clerissi C."/>
        </authorList>
    </citation>
    <scope>NUCLEOTIDE SEQUENCE [LARGE SCALE GENOMIC DNA]</scope>
    <source>
        <strain evidence="1">Cupriavidus taiwanensis STM 6082</strain>
        <strain evidence="2">Cupriavidus taiwanensis STM 6160</strain>
    </source>
</reference>
<keyword evidence="4" id="KW-1185">Reference proteome</keyword>
<protein>
    <submittedName>
        <fullName evidence="2">Uncharacterized protein</fullName>
    </submittedName>
</protein>
<dbReference type="Proteomes" id="UP000256710">
    <property type="component" value="Unassembled WGS sequence"/>
</dbReference>
<evidence type="ECO:0000313" key="4">
    <source>
        <dbReference type="Proteomes" id="UP000256710"/>
    </source>
</evidence>
<evidence type="ECO:0000313" key="3">
    <source>
        <dbReference type="Proteomes" id="UP000255168"/>
    </source>
</evidence>
<gene>
    <name evidence="1" type="ORF">CBM2605_A90011</name>
    <name evidence="2" type="ORF">CBM2607_11240</name>
</gene>
<sequence length="94" mass="10724">MLVWLNDMAPRRGHQLSAWADPYGKRKAGMQETPDGRHKEWLPCHGAEWHAVGRAIDVPPAQHQIPASRADYVWRTLEKRSRPPSPAAPKLQTR</sequence>
<dbReference type="Proteomes" id="UP000255168">
    <property type="component" value="Chromosome I"/>
</dbReference>
<organism evidence="2 3">
    <name type="scientific">Cupriavidus neocaledonicus</name>
    <dbReference type="NCBI Taxonomy" id="1040979"/>
    <lineage>
        <taxon>Bacteria</taxon>
        <taxon>Pseudomonadati</taxon>
        <taxon>Pseudomonadota</taxon>
        <taxon>Betaproteobacteria</taxon>
        <taxon>Burkholderiales</taxon>
        <taxon>Burkholderiaceae</taxon>
        <taxon>Cupriavidus</taxon>
    </lineage>
</organism>
<accession>A0A375H741</accession>
<dbReference type="EMBL" id="LT984806">
    <property type="protein sequence ID" value="SPD46303.1"/>
    <property type="molecule type" value="Genomic_DNA"/>
</dbReference>
<proteinExistence type="predicted"/>
<evidence type="ECO:0000313" key="2">
    <source>
        <dbReference type="EMBL" id="SPD46303.1"/>
    </source>
</evidence>